<dbReference type="PANTHER" id="PTHR43297:SF2">
    <property type="entry name" value="DIPEPTIDE TRANSPORT ATP-BINDING PROTEIN DPPD"/>
    <property type="match status" value="1"/>
</dbReference>
<keyword evidence="7" id="KW-0547">Nucleotide-binding</keyword>
<feature type="transmembrane region" description="Helical" evidence="11">
    <location>
        <begin position="12"/>
        <end position="37"/>
    </location>
</feature>
<feature type="transmembrane region" description="Helical" evidence="11">
    <location>
        <begin position="80"/>
        <end position="105"/>
    </location>
</feature>
<dbReference type="InterPro" id="IPR003439">
    <property type="entry name" value="ABC_transporter-like_ATP-bd"/>
</dbReference>
<dbReference type="SUPFAM" id="SSF52540">
    <property type="entry name" value="P-loop containing nucleoside triphosphate hydrolases"/>
    <property type="match status" value="1"/>
</dbReference>
<feature type="transmembrane region" description="Helical" evidence="11">
    <location>
        <begin position="203"/>
        <end position="223"/>
    </location>
</feature>
<gene>
    <name evidence="15" type="ORF">D0Z08_26425</name>
</gene>
<dbReference type="CDD" id="cd06261">
    <property type="entry name" value="TM_PBP2"/>
    <property type="match status" value="1"/>
</dbReference>
<dbReference type="GO" id="GO:0005524">
    <property type="term" value="F:ATP binding"/>
    <property type="evidence" value="ECO:0007669"/>
    <property type="project" value="UniProtKB-KW"/>
</dbReference>
<feature type="domain" description="ABC transmembrane type-1" evidence="14">
    <location>
        <begin position="81"/>
        <end position="266"/>
    </location>
</feature>
<dbReference type="Pfam" id="PF00528">
    <property type="entry name" value="BPD_transp_1"/>
    <property type="match status" value="1"/>
</dbReference>
<evidence type="ECO:0000313" key="15">
    <source>
        <dbReference type="EMBL" id="RHW24085.1"/>
    </source>
</evidence>
<dbReference type="PROSITE" id="PS50928">
    <property type="entry name" value="ABC_TM1"/>
    <property type="match status" value="1"/>
</dbReference>
<protein>
    <submittedName>
        <fullName evidence="15">ATP-binding cassette domain-containing protein</fullName>
    </submittedName>
</protein>
<comment type="similarity">
    <text evidence="3">Belongs to the ABC transporter superfamily.</text>
</comment>
<dbReference type="InterPro" id="IPR035906">
    <property type="entry name" value="MetI-like_sf"/>
</dbReference>
<feature type="transmembrane region" description="Helical" evidence="11">
    <location>
        <begin position="140"/>
        <end position="159"/>
    </location>
</feature>
<dbReference type="PROSITE" id="PS50893">
    <property type="entry name" value="ABC_TRANSPORTER_2"/>
    <property type="match status" value="1"/>
</dbReference>
<dbReference type="RefSeq" id="WP_118928280.1">
    <property type="nucleotide sequence ID" value="NZ_QXGH01000036.1"/>
</dbReference>
<evidence type="ECO:0000256" key="3">
    <source>
        <dbReference type="ARBA" id="ARBA00005417"/>
    </source>
</evidence>
<dbReference type="InterPro" id="IPR000515">
    <property type="entry name" value="MetI-like"/>
</dbReference>
<keyword evidence="16" id="KW-1185">Reference proteome</keyword>
<evidence type="ECO:0000256" key="9">
    <source>
        <dbReference type="ARBA" id="ARBA00022989"/>
    </source>
</evidence>
<comment type="similarity">
    <text evidence="11">Belongs to the binding-protein-dependent transport system permease family.</text>
</comment>
<evidence type="ECO:0000256" key="2">
    <source>
        <dbReference type="ARBA" id="ARBA00004202"/>
    </source>
</evidence>
<keyword evidence="6 11" id="KW-0812">Transmembrane</keyword>
<dbReference type="SUPFAM" id="SSF161098">
    <property type="entry name" value="MetI-like"/>
    <property type="match status" value="1"/>
</dbReference>
<dbReference type="Proteomes" id="UP000283644">
    <property type="component" value="Unassembled WGS sequence"/>
</dbReference>
<dbReference type="EMBL" id="QXGH01000036">
    <property type="protein sequence ID" value="RHW24085.1"/>
    <property type="molecule type" value="Genomic_DNA"/>
</dbReference>
<dbReference type="Pfam" id="PF00005">
    <property type="entry name" value="ABC_tran"/>
    <property type="match status" value="1"/>
</dbReference>
<name>A0A417XUW9_9ACTN</name>
<dbReference type="GO" id="GO:0005886">
    <property type="term" value="C:plasma membrane"/>
    <property type="evidence" value="ECO:0007669"/>
    <property type="project" value="UniProtKB-SubCell"/>
</dbReference>
<dbReference type="Gene3D" id="3.40.50.300">
    <property type="entry name" value="P-loop containing nucleotide triphosphate hydrolases"/>
    <property type="match status" value="1"/>
</dbReference>
<evidence type="ECO:0000259" key="13">
    <source>
        <dbReference type="PROSITE" id="PS50893"/>
    </source>
</evidence>
<keyword evidence="5" id="KW-1003">Cell membrane</keyword>
<evidence type="ECO:0000256" key="11">
    <source>
        <dbReference type="RuleBase" id="RU363032"/>
    </source>
</evidence>
<accession>A0A417XUW9</accession>
<evidence type="ECO:0000256" key="7">
    <source>
        <dbReference type="ARBA" id="ARBA00022741"/>
    </source>
</evidence>
<reference evidence="15 16" key="1">
    <citation type="submission" date="2018-09" db="EMBL/GenBank/DDBJ databases">
        <title>Genome sequencing of Nocardioides immobilis CCTCC AB 2017083 for comparison to Nocardioides silvaticus.</title>
        <authorList>
            <person name="Li C."/>
            <person name="Wang G."/>
        </authorList>
    </citation>
    <scope>NUCLEOTIDE SEQUENCE [LARGE SCALE GENOMIC DNA]</scope>
    <source>
        <strain evidence="15 16">CCTCC AB 2017083</strain>
    </source>
</reference>
<feature type="domain" description="ABC transporter" evidence="13">
    <location>
        <begin position="318"/>
        <end position="567"/>
    </location>
</feature>
<feature type="compositionally biased region" description="Basic residues" evidence="12">
    <location>
        <begin position="277"/>
        <end position="292"/>
    </location>
</feature>
<evidence type="ECO:0000256" key="10">
    <source>
        <dbReference type="ARBA" id="ARBA00023136"/>
    </source>
</evidence>
<keyword evidence="10 11" id="KW-0472">Membrane</keyword>
<dbReference type="SMART" id="SM00382">
    <property type="entry name" value="AAA"/>
    <property type="match status" value="1"/>
</dbReference>
<feature type="transmembrane region" description="Helical" evidence="11">
    <location>
        <begin position="112"/>
        <end position="134"/>
    </location>
</feature>
<evidence type="ECO:0000256" key="4">
    <source>
        <dbReference type="ARBA" id="ARBA00022448"/>
    </source>
</evidence>
<feature type="region of interest" description="Disordered" evidence="12">
    <location>
        <begin position="277"/>
        <end position="300"/>
    </location>
</feature>
<feature type="transmembrane region" description="Helical" evidence="11">
    <location>
        <begin position="243"/>
        <end position="270"/>
    </location>
</feature>
<evidence type="ECO:0000259" key="14">
    <source>
        <dbReference type="PROSITE" id="PS50928"/>
    </source>
</evidence>
<keyword evidence="4 11" id="KW-0813">Transport</keyword>
<dbReference type="FunFam" id="3.40.50.300:FF:000016">
    <property type="entry name" value="Oligopeptide ABC transporter ATP-binding component"/>
    <property type="match status" value="1"/>
</dbReference>
<dbReference type="InterPro" id="IPR025966">
    <property type="entry name" value="OppC_N"/>
</dbReference>
<evidence type="ECO:0000256" key="1">
    <source>
        <dbReference type="ARBA" id="ARBA00004141"/>
    </source>
</evidence>
<dbReference type="InterPro" id="IPR050388">
    <property type="entry name" value="ABC_Ni/Peptide_Import"/>
</dbReference>
<evidence type="ECO:0000256" key="12">
    <source>
        <dbReference type="SAM" id="MobiDB-lite"/>
    </source>
</evidence>
<evidence type="ECO:0000256" key="5">
    <source>
        <dbReference type="ARBA" id="ARBA00022475"/>
    </source>
</evidence>
<keyword evidence="9 11" id="KW-1133">Transmembrane helix</keyword>
<evidence type="ECO:0000256" key="6">
    <source>
        <dbReference type="ARBA" id="ARBA00022692"/>
    </source>
</evidence>
<dbReference type="GO" id="GO:0016887">
    <property type="term" value="F:ATP hydrolysis activity"/>
    <property type="evidence" value="ECO:0007669"/>
    <property type="project" value="InterPro"/>
</dbReference>
<comment type="subcellular location">
    <subcellularLocation>
        <location evidence="11">Cell membrane</location>
        <topology evidence="11">Multi-pass membrane protein</topology>
    </subcellularLocation>
    <subcellularLocation>
        <location evidence="2">Cell membrane</location>
        <topology evidence="2">Peripheral membrane protein</topology>
    </subcellularLocation>
    <subcellularLocation>
        <location evidence="1">Membrane</location>
        <topology evidence="1">Multi-pass membrane protein</topology>
    </subcellularLocation>
</comment>
<comment type="caution">
    <text evidence="15">The sequence shown here is derived from an EMBL/GenBank/DDBJ whole genome shotgun (WGS) entry which is preliminary data.</text>
</comment>
<dbReference type="OrthoDB" id="5357528at2"/>
<dbReference type="CDD" id="cd03257">
    <property type="entry name" value="ABC_NikE_OppD_transporters"/>
    <property type="match status" value="1"/>
</dbReference>
<keyword evidence="8 15" id="KW-0067">ATP-binding</keyword>
<sequence length="589" mass="62396">MTAQGDAIRRAVTRPVAAISLGWLVVISLACACAGWLSPHDPLAQDLSTTLSGPTSEYWLGTDDLGRDVLSRLLHGGSGLLVTALIPVGVSVLIGVPVGLLAGYLRGPVDTLANFAADVLFAMPGLVVVLAVAAVTDNNITLMAIVFGVLTSGVTYRVARNATAGARSMPYVDAALVSRLPRRRILARHILPNLAGPLTVQTFIQYSGTFLFLTSLSFLGLGFSPETPSWGQLTLTAAHNMYVNPWMMVPVGFALTSTVLALNLVGFAILRGLTGHRRPRSAPRPRKDRRAAHANADASPATRPLRLADGDIANQSALVIEDLQIAFGAADEALAVAGVSLAVRKGEAFGLVGESGSGKTTTALAVLGLVPPPGRVLAGQILLDGQDLLALGESGLREVRRHKIGLISQEPMVALDPCFTVGSQLRELLRLRRGLSRKAASRTARDLLREVGLRTPDVVATQYPHQLSGGIAQRVSIALALSGEPQILVADEPTTALDVTVQAEILDLLRRLQSERSMTLLLVSHDLGVVADLCDRVAVMADGRIVEEGTTEKVLTAPEHAYSRQLIQATPRLNDSNEITSLGRERKAT</sequence>
<dbReference type="Pfam" id="PF12911">
    <property type="entry name" value="OppC_N"/>
    <property type="match status" value="1"/>
</dbReference>
<dbReference type="AlphaFoldDB" id="A0A417XUW9"/>
<evidence type="ECO:0000313" key="16">
    <source>
        <dbReference type="Proteomes" id="UP000283644"/>
    </source>
</evidence>
<evidence type="ECO:0000256" key="8">
    <source>
        <dbReference type="ARBA" id="ARBA00022840"/>
    </source>
</evidence>
<dbReference type="GO" id="GO:0055085">
    <property type="term" value="P:transmembrane transport"/>
    <property type="evidence" value="ECO:0007669"/>
    <property type="project" value="InterPro"/>
</dbReference>
<dbReference type="PANTHER" id="PTHR43297">
    <property type="entry name" value="OLIGOPEPTIDE TRANSPORT ATP-BINDING PROTEIN APPD"/>
    <property type="match status" value="1"/>
</dbReference>
<dbReference type="Gene3D" id="1.10.3720.10">
    <property type="entry name" value="MetI-like"/>
    <property type="match status" value="1"/>
</dbReference>
<proteinExistence type="inferred from homology"/>
<organism evidence="15 16">
    <name type="scientific">Nocardioides immobilis</name>
    <dbReference type="NCBI Taxonomy" id="2049295"/>
    <lineage>
        <taxon>Bacteria</taxon>
        <taxon>Bacillati</taxon>
        <taxon>Actinomycetota</taxon>
        <taxon>Actinomycetes</taxon>
        <taxon>Propionibacteriales</taxon>
        <taxon>Nocardioidaceae</taxon>
        <taxon>Nocardioides</taxon>
    </lineage>
</organism>
<dbReference type="InterPro" id="IPR003593">
    <property type="entry name" value="AAA+_ATPase"/>
</dbReference>
<dbReference type="InterPro" id="IPR027417">
    <property type="entry name" value="P-loop_NTPase"/>
</dbReference>